<evidence type="ECO:0000256" key="1">
    <source>
        <dbReference type="ARBA" id="ARBA00004571"/>
    </source>
</evidence>
<evidence type="ECO:0000256" key="10">
    <source>
        <dbReference type="ARBA" id="ARBA00023114"/>
    </source>
</evidence>
<protein>
    <submittedName>
        <fullName evidence="18">Uncharacterized protein</fullName>
    </submittedName>
</protein>
<evidence type="ECO:0000256" key="2">
    <source>
        <dbReference type="ARBA" id="ARBA00009450"/>
    </source>
</evidence>
<dbReference type="EMBL" id="LAZR01014927">
    <property type="protein sequence ID" value="KKM15354.1"/>
    <property type="molecule type" value="Genomic_DNA"/>
</dbReference>
<dbReference type="GO" id="GO:0015159">
    <property type="term" value="F:polysaccharide transmembrane transporter activity"/>
    <property type="evidence" value="ECO:0007669"/>
    <property type="project" value="InterPro"/>
</dbReference>
<keyword evidence="3" id="KW-0813">Transport</keyword>
<evidence type="ECO:0000256" key="13">
    <source>
        <dbReference type="ARBA" id="ARBA00023237"/>
    </source>
</evidence>
<evidence type="ECO:0000256" key="7">
    <source>
        <dbReference type="ARBA" id="ARBA00022729"/>
    </source>
</evidence>
<organism evidence="18">
    <name type="scientific">marine sediment metagenome</name>
    <dbReference type="NCBI Taxonomy" id="412755"/>
    <lineage>
        <taxon>unclassified sequences</taxon>
        <taxon>metagenomes</taxon>
        <taxon>ecological metagenomes</taxon>
    </lineage>
</organism>
<evidence type="ECO:0000259" key="17">
    <source>
        <dbReference type="Pfam" id="PF22461"/>
    </source>
</evidence>
<sequence length="262" mass="28754">MAKNLSIKLLLVVFSILASCSSTDKIAYMAKGIDDNKALTDLENTSPALKSNDLLSISVSSLNKSASEIFNIEDSSVSQFAITQGTVGQVSGYLVNNEGFIKFPILGEIKAAGITKDELSELIENLIVEKELLVQPIVDIRYLNYKVSVLGEVKNPGVYNIQNEKISFLEALALSGDLTIYGKRKDVMLIREEFGLRKTVLIDLTEKSFLKSPYYYLKTNDIIYVQPSKKKVGSVSNTPQWLSITVGALSLAVISIATFVIN</sequence>
<dbReference type="GO" id="GO:0009279">
    <property type="term" value="C:cell outer membrane"/>
    <property type="evidence" value="ECO:0007669"/>
    <property type="project" value="UniProtKB-SubCell"/>
</dbReference>
<dbReference type="PROSITE" id="PS51257">
    <property type="entry name" value="PROKAR_LIPOPROTEIN"/>
    <property type="match status" value="1"/>
</dbReference>
<keyword evidence="5" id="KW-0762">Sugar transport</keyword>
<keyword evidence="8" id="KW-0625">Polysaccharide transport</keyword>
<reference evidence="18" key="1">
    <citation type="journal article" date="2015" name="Nature">
        <title>Complex archaea that bridge the gap between prokaryotes and eukaryotes.</title>
        <authorList>
            <person name="Spang A."/>
            <person name="Saw J.H."/>
            <person name="Jorgensen S.L."/>
            <person name="Zaremba-Niedzwiedzka K."/>
            <person name="Martijn J."/>
            <person name="Lind A.E."/>
            <person name="van Eijk R."/>
            <person name="Schleper C."/>
            <person name="Guy L."/>
            <person name="Ettema T.J."/>
        </authorList>
    </citation>
    <scope>NUCLEOTIDE SEQUENCE</scope>
</reference>
<feature type="domain" description="Polysaccharide export protein N-terminal" evidence="16">
    <location>
        <begin position="48"/>
        <end position="141"/>
    </location>
</feature>
<gene>
    <name evidence="18" type="ORF">LCGC14_1696920</name>
</gene>
<dbReference type="InterPro" id="IPR054765">
    <property type="entry name" value="SLBB_dom"/>
</dbReference>
<evidence type="ECO:0000256" key="8">
    <source>
        <dbReference type="ARBA" id="ARBA00023047"/>
    </source>
</evidence>
<evidence type="ECO:0000256" key="9">
    <source>
        <dbReference type="ARBA" id="ARBA00023065"/>
    </source>
</evidence>
<keyword evidence="13" id="KW-0998">Cell outer membrane</keyword>
<dbReference type="GO" id="GO:0006811">
    <property type="term" value="P:monoatomic ion transport"/>
    <property type="evidence" value="ECO:0007669"/>
    <property type="project" value="UniProtKB-KW"/>
</dbReference>
<comment type="caution">
    <text evidence="18">The sequence shown here is derived from an EMBL/GenBank/DDBJ whole genome shotgun (WGS) entry which is preliminary data.</text>
</comment>
<dbReference type="PANTHER" id="PTHR33619:SF3">
    <property type="entry name" value="POLYSACCHARIDE EXPORT PROTEIN GFCE-RELATED"/>
    <property type="match status" value="1"/>
</dbReference>
<evidence type="ECO:0000256" key="12">
    <source>
        <dbReference type="ARBA" id="ARBA00023139"/>
    </source>
</evidence>
<comment type="similarity">
    <text evidence="2">Belongs to the BexD/CtrA/VexA family.</text>
</comment>
<accession>A0A0F9I6R7</accession>
<keyword evidence="4" id="KW-1134">Transmembrane beta strand</keyword>
<keyword evidence="14" id="KW-0449">Lipoprotein</keyword>
<keyword evidence="6 15" id="KW-0812">Transmembrane</keyword>
<proteinExistence type="inferred from homology"/>
<keyword evidence="7" id="KW-0732">Signal</keyword>
<evidence type="ECO:0000256" key="6">
    <source>
        <dbReference type="ARBA" id="ARBA00022692"/>
    </source>
</evidence>
<feature type="transmembrane region" description="Helical" evidence="15">
    <location>
        <begin position="241"/>
        <end position="261"/>
    </location>
</feature>
<evidence type="ECO:0000259" key="16">
    <source>
        <dbReference type="Pfam" id="PF02563"/>
    </source>
</evidence>
<evidence type="ECO:0000313" key="18">
    <source>
        <dbReference type="EMBL" id="KKM15354.1"/>
    </source>
</evidence>
<evidence type="ECO:0000256" key="14">
    <source>
        <dbReference type="ARBA" id="ARBA00023288"/>
    </source>
</evidence>
<keyword evidence="11 15" id="KW-0472">Membrane</keyword>
<dbReference type="InterPro" id="IPR049712">
    <property type="entry name" value="Poly_export"/>
</dbReference>
<dbReference type="Gene3D" id="3.10.560.10">
    <property type="entry name" value="Outer membrane lipoprotein wza domain like"/>
    <property type="match status" value="1"/>
</dbReference>
<name>A0A0F9I6R7_9ZZZZ</name>
<dbReference type="Pfam" id="PF22461">
    <property type="entry name" value="SLBB_2"/>
    <property type="match status" value="1"/>
</dbReference>
<dbReference type="InterPro" id="IPR003715">
    <property type="entry name" value="Poly_export_N"/>
</dbReference>
<dbReference type="Pfam" id="PF02563">
    <property type="entry name" value="Poly_export"/>
    <property type="match status" value="1"/>
</dbReference>
<evidence type="ECO:0000256" key="4">
    <source>
        <dbReference type="ARBA" id="ARBA00022452"/>
    </source>
</evidence>
<evidence type="ECO:0000256" key="11">
    <source>
        <dbReference type="ARBA" id="ARBA00023136"/>
    </source>
</evidence>
<dbReference type="GO" id="GO:0046930">
    <property type="term" value="C:pore complex"/>
    <property type="evidence" value="ECO:0007669"/>
    <property type="project" value="UniProtKB-KW"/>
</dbReference>
<dbReference type="PANTHER" id="PTHR33619">
    <property type="entry name" value="POLYSACCHARIDE EXPORT PROTEIN GFCE-RELATED"/>
    <property type="match status" value="1"/>
</dbReference>
<evidence type="ECO:0000256" key="15">
    <source>
        <dbReference type="SAM" id="Phobius"/>
    </source>
</evidence>
<keyword evidence="10" id="KW-0626">Porin</keyword>
<dbReference type="AlphaFoldDB" id="A0A0F9I6R7"/>
<comment type="subcellular location">
    <subcellularLocation>
        <location evidence="1">Cell outer membrane</location>
        <topology evidence="1">Multi-pass membrane protein</topology>
    </subcellularLocation>
</comment>
<keyword evidence="9" id="KW-0406">Ion transport</keyword>
<evidence type="ECO:0000256" key="3">
    <source>
        <dbReference type="ARBA" id="ARBA00022448"/>
    </source>
</evidence>
<evidence type="ECO:0000256" key="5">
    <source>
        <dbReference type="ARBA" id="ARBA00022597"/>
    </source>
</evidence>
<keyword evidence="15" id="KW-1133">Transmembrane helix</keyword>
<dbReference type="GO" id="GO:0015288">
    <property type="term" value="F:porin activity"/>
    <property type="evidence" value="ECO:0007669"/>
    <property type="project" value="UniProtKB-KW"/>
</dbReference>
<keyword evidence="12" id="KW-0564">Palmitate</keyword>
<feature type="domain" description="SLBB" evidence="17">
    <location>
        <begin position="146"/>
        <end position="225"/>
    </location>
</feature>